<gene>
    <name evidence="1" type="ORF">CYMTET_20577</name>
</gene>
<sequence>MGHPPAMRNAIRLIVCGEVGGDGEGGAMAVVGVVMACGGGDGDGGAQRWWWRGDGDGGGATVMEVEAMVVEVKGVEGGMAMEVVEMVVVGGEVAMMGVVAMAVVEMVVGGGRGRGCLWRERRMEVAMEMVGAAMAMEEEVKSVEGGEVGGGGAMEVEVDCSLKMKKYDVEEISGHVLYSR</sequence>
<dbReference type="Proteomes" id="UP001190700">
    <property type="component" value="Unassembled WGS sequence"/>
</dbReference>
<organism evidence="1 2">
    <name type="scientific">Cymbomonas tetramitiformis</name>
    <dbReference type="NCBI Taxonomy" id="36881"/>
    <lineage>
        <taxon>Eukaryota</taxon>
        <taxon>Viridiplantae</taxon>
        <taxon>Chlorophyta</taxon>
        <taxon>Pyramimonadophyceae</taxon>
        <taxon>Pyramimonadales</taxon>
        <taxon>Pyramimonadaceae</taxon>
        <taxon>Cymbomonas</taxon>
    </lineage>
</organism>
<dbReference type="EMBL" id="LGRX02010043">
    <property type="protein sequence ID" value="KAK3271053.1"/>
    <property type="molecule type" value="Genomic_DNA"/>
</dbReference>
<proteinExistence type="predicted"/>
<evidence type="ECO:0000313" key="1">
    <source>
        <dbReference type="EMBL" id="KAK3271053.1"/>
    </source>
</evidence>
<protein>
    <submittedName>
        <fullName evidence="1">Uncharacterized protein</fullName>
    </submittedName>
</protein>
<evidence type="ECO:0000313" key="2">
    <source>
        <dbReference type="Proteomes" id="UP001190700"/>
    </source>
</evidence>
<keyword evidence="2" id="KW-1185">Reference proteome</keyword>
<reference evidence="1 2" key="1">
    <citation type="journal article" date="2015" name="Genome Biol. Evol.">
        <title>Comparative Genomics of a Bacterivorous Green Alga Reveals Evolutionary Causalities and Consequences of Phago-Mixotrophic Mode of Nutrition.</title>
        <authorList>
            <person name="Burns J.A."/>
            <person name="Paasch A."/>
            <person name="Narechania A."/>
            <person name="Kim E."/>
        </authorList>
    </citation>
    <scope>NUCLEOTIDE SEQUENCE [LARGE SCALE GENOMIC DNA]</scope>
    <source>
        <strain evidence="1 2">PLY_AMNH</strain>
    </source>
</reference>
<comment type="caution">
    <text evidence="1">The sequence shown here is derived from an EMBL/GenBank/DDBJ whole genome shotgun (WGS) entry which is preliminary data.</text>
</comment>
<name>A0AAE0L3U5_9CHLO</name>
<dbReference type="AlphaFoldDB" id="A0AAE0L3U5"/>
<accession>A0AAE0L3U5</accession>